<evidence type="ECO:0000313" key="4">
    <source>
        <dbReference type="Proteomes" id="UP000521676"/>
    </source>
</evidence>
<accession>A0A8T7MAT3</accession>
<proteinExistence type="predicted"/>
<dbReference type="Proteomes" id="UP001431572">
    <property type="component" value="Chromosome 2"/>
</dbReference>
<dbReference type="InterPro" id="IPR025438">
    <property type="entry name" value="DUF4180"/>
</dbReference>
<protein>
    <submittedName>
        <fullName evidence="2">DUF4180 domain-containing protein</fullName>
    </submittedName>
</protein>
<dbReference type="EMBL" id="JACATZ010000003">
    <property type="protein sequence ID" value="NWJ49022.1"/>
    <property type="molecule type" value="Genomic_DNA"/>
</dbReference>
<keyword evidence="5" id="KW-1185">Reference proteome</keyword>
<evidence type="ECO:0000313" key="5">
    <source>
        <dbReference type="Proteomes" id="UP001431572"/>
    </source>
</evidence>
<evidence type="ECO:0000313" key="2">
    <source>
        <dbReference type="EMBL" id="NWJ49022.1"/>
    </source>
</evidence>
<dbReference type="Pfam" id="PF13788">
    <property type="entry name" value="DUF4180"/>
    <property type="match status" value="1"/>
</dbReference>
<dbReference type="EMBL" id="CP128400">
    <property type="protein sequence ID" value="WJW68950.1"/>
    <property type="molecule type" value="Genomic_DNA"/>
</dbReference>
<reference evidence="3" key="2">
    <citation type="journal article" date="2024" name="Nature">
        <title>Anoxygenic phototroph of the Chloroflexota uses a type I reaction centre.</title>
        <authorList>
            <person name="Tsuji J.M."/>
            <person name="Shaw N.A."/>
            <person name="Nagashima S."/>
            <person name="Venkiteswaran J.J."/>
            <person name="Schiff S.L."/>
            <person name="Watanabe T."/>
            <person name="Fukui M."/>
            <person name="Hanada S."/>
            <person name="Tank M."/>
            <person name="Neufeld J.D."/>
        </authorList>
    </citation>
    <scope>NUCLEOTIDE SEQUENCE</scope>
    <source>
        <strain evidence="3">L227-S17</strain>
    </source>
</reference>
<evidence type="ECO:0000313" key="3">
    <source>
        <dbReference type="EMBL" id="WJW68950.1"/>
    </source>
</evidence>
<gene>
    <name evidence="2" type="ORF">HXX08_24440</name>
    <name evidence="3" type="ORF">OZ401_004573</name>
</gene>
<dbReference type="AlphaFoldDB" id="A0A8T7MAT3"/>
<dbReference type="RefSeq" id="WP_341470855.1">
    <property type="nucleotide sequence ID" value="NZ_CP128400.1"/>
</dbReference>
<name>A0A8T7MAT3_9CHLR</name>
<organism evidence="2 4">
    <name type="scientific">Candidatus Chlorohelix allophototropha</name>
    <dbReference type="NCBI Taxonomy" id="3003348"/>
    <lineage>
        <taxon>Bacteria</taxon>
        <taxon>Bacillati</taxon>
        <taxon>Chloroflexota</taxon>
        <taxon>Chloroflexia</taxon>
        <taxon>Candidatus Chloroheliales</taxon>
        <taxon>Candidatus Chloroheliaceae</taxon>
        <taxon>Candidatus Chlorohelix</taxon>
    </lineage>
</organism>
<feature type="domain" description="DUF4180" evidence="1">
    <location>
        <begin position="10"/>
        <end position="119"/>
    </location>
</feature>
<reference evidence="2 4" key="1">
    <citation type="submission" date="2020-06" db="EMBL/GenBank/DDBJ databases">
        <title>Anoxygenic phototrophic Chloroflexota member uses a Type I reaction center.</title>
        <authorList>
            <person name="Tsuji J.M."/>
            <person name="Shaw N.A."/>
            <person name="Nagashima S."/>
            <person name="Venkiteswaran J."/>
            <person name="Schiff S.L."/>
            <person name="Hanada S."/>
            <person name="Tank M."/>
            <person name="Neufeld J.D."/>
        </authorList>
    </citation>
    <scope>NUCLEOTIDE SEQUENCE [LARGE SCALE GENOMIC DNA]</scope>
    <source>
        <strain evidence="2">L227-S17</strain>
    </source>
</reference>
<evidence type="ECO:0000259" key="1">
    <source>
        <dbReference type="Pfam" id="PF13788"/>
    </source>
</evidence>
<sequence length="123" mass="13918">MSETVTTLHDVQILICTPHEKKLASEADAIALIGDALYHGTELIVIPVERLEAAFFQLKTGLAGQILQKFVTYKRRLVILGDISQHIAQSRAFKDFVYEANHGNQIWFVTSLQELSERLNPKR</sequence>
<dbReference type="Proteomes" id="UP000521676">
    <property type="component" value="Unassembled WGS sequence"/>
</dbReference>